<reference evidence="2" key="1">
    <citation type="submission" date="2020-06" db="EMBL/GenBank/DDBJ databases">
        <authorList>
            <person name="Li T."/>
            <person name="Hu X."/>
            <person name="Zhang T."/>
            <person name="Song X."/>
            <person name="Zhang H."/>
            <person name="Dai N."/>
            <person name="Sheng W."/>
            <person name="Hou X."/>
            <person name="Wei L."/>
        </authorList>
    </citation>
    <scope>NUCLEOTIDE SEQUENCE</scope>
    <source>
        <strain evidence="2">G02</strain>
        <tissue evidence="2">Leaf</tissue>
    </source>
</reference>
<dbReference type="AlphaFoldDB" id="A0AAW2K656"/>
<dbReference type="GO" id="GO:0030544">
    <property type="term" value="F:Hsp70 protein binding"/>
    <property type="evidence" value="ECO:0007669"/>
    <property type="project" value="TreeGrafter"/>
</dbReference>
<dbReference type="Pfam" id="PF25794">
    <property type="entry name" value="SACS"/>
    <property type="match status" value="1"/>
</dbReference>
<reference evidence="2" key="2">
    <citation type="journal article" date="2024" name="Plant">
        <title>Genomic evolution and insights into agronomic trait innovations of Sesamum species.</title>
        <authorList>
            <person name="Miao H."/>
            <person name="Wang L."/>
            <person name="Qu L."/>
            <person name="Liu H."/>
            <person name="Sun Y."/>
            <person name="Le M."/>
            <person name="Wang Q."/>
            <person name="Wei S."/>
            <person name="Zheng Y."/>
            <person name="Lin W."/>
            <person name="Duan Y."/>
            <person name="Cao H."/>
            <person name="Xiong S."/>
            <person name="Wang X."/>
            <person name="Wei L."/>
            <person name="Li C."/>
            <person name="Ma Q."/>
            <person name="Ju M."/>
            <person name="Zhao R."/>
            <person name="Li G."/>
            <person name="Mu C."/>
            <person name="Tian Q."/>
            <person name="Mei H."/>
            <person name="Zhang T."/>
            <person name="Gao T."/>
            <person name="Zhang H."/>
        </authorList>
    </citation>
    <scope>NUCLEOTIDE SEQUENCE</scope>
    <source>
        <strain evidence="2">G02</strain>
    </source>
</reference>
<evidence type="ECO:0000259" key="1">
    <source>
        <dbReference type="Pfam" id="PF25794"/>
    </source>
</evidence>
<evidence type="ECO:0000313" key="2">
    <source>
        <dbReference type="EMBL" id="KAL0301672.1"/>
    </source>
</evidence>
<feature type="domain" description="Sacsin/Nov" evidence="1">
    <location>
        <begin position="3"/>
        <end position="75"/>
    </location>
</feature>
<dbReference type="InterPro" id="IPR058210">
    <property type="entry name" value="SACS/Nov_dom"/>
</dbReference>
<name>A0AAW2K656_SESRA</name>
<dbReference type="PANTHER" id="PTHR15600">
    <property type="entry name" value="SACSIN"/>
    <property type="match status" value="1"/>
</dbReference>
<dbReference type="PANTHER" id="PTHR15600:SF42">
    <property type="entry name" value="SACSIN"/>
    <property type="match status" value="1"/>
</dbReference>
<gene>
    <name evidence="2" type="ORF">Sradi_6444000</name>
</gene>
<accession>A0AAW2K656</accession>
<protein>
    <submittedName>
        <fullName evidence="2">Sacsin</fullName>
    </submittedName>
</protein>
<sequence>MKSPFHGTLFRFPLRNADQAANSKLSKQAYIEDDISSMFVQLYEDGILSLLFLKSVLSVEMYVWDVGMPEPRKTYSCSINSANDDVVWHRQALQRFSKLKYVSDCEMDAFSLDFLSEAVVGGLSQNRTHKFYVVQTMASPSSRIGSFAAMAAKDYDMHLLRHVYQMIHLILSSTHLALMPEGVGWWWCIFAAPTKDDHLKLGRAFCFLPLPVKTGFRVHINGYFEVSSNRRGIWYGDDMDRSGKVRSIWNRLLLEDVVAPSFAKLLLGMRQFLGSTKTYYSL</sequence>
<organism evidence="2">
    <name type="scientific">Sesamum radiatum</name>
    <name type="common">Black benniseed</name>
    <dbReference type="NCBI Taxonomy" id="300843"/>
    <lineage>
        <taxon>Eukaryota</taxon>
        <taxon>Viridiplantae</taxon>
        <taxon>Streptophyta</taxon>
        <taxon>Embryophyta</taxon>
        <taxon>Tracheophyta</taxon>
        <taxon>Spermatophyta</taxon>
        <taxon>Magnoliopsida</taxon>
        <taxon>eudicotyledons</taxon>
        <taxon>Gunneridae</taxon>
        <taxon>Pentapetalae</taxon>
        <taxon>asterids</taxon>
        <taxon>lamiids</taxon>
        <taxon>Lamiales</taxon>
        <taxon>Pedaliaceae</taxon>
        <taxon>Sesamum</taxon>
    </lineage>
</organism>
<proteinExistence type="predicted"/>
<dbReference type="InterPro" id="IPR052972">
    <property type="entry name" value="Sacsin_chaperone_reg"/>
</dbReference>
<comment type="caution">
    <text evidence="2">The sequence shown here is derived from an EMBL/GenBank/DDBJ whole genome shotgun (WGS) entry which is preliminary data.</text>
</comment>
<dbReference type="EMBL" id="JACGWJ010000030">
    <property type="protein sequence ID" value="KAL0301672.1"/>
    <property type="molecule type" value="Genomic_DNA"/>
</dbReference>